<proteinExistence type="predicted"/>
<dbReference type="AlphaFoldDB" id="A8ZNS8"/>
<reference evidence="1 2" key="1">
    <citation type="journal article" date="2008" name="Proc. Natl. Acad. Sci. U.S.A.">
        <title>Niche adaptation and genome expansion in the chlorophyll d-producing cyanobacterium Acaryochloris marina.</title>
        <authorList>
            <person name="Swingley W.D."/>
            <person name="Chen M."/>
            <person name="Cheung P.C."/>
            <person name="Conrad A.L."/>
            <person name="Dejesa L.C."/>
            <person name="Hao J."/>
            <person name="Honchak B.M."/>
            <person name="Karbach L.E."/>
            <person name="Kurdoglu A."/>
            <person name="Lahiri S."/>
            <person name="Mastrian S.D."/>
            <person name="Miyashita H."/>
            <person name="Page L."/>
            <person name="Ramakrishna P."/>
            <person name="Satoh S."/>
            <person name="Sattley W.M."/>
            <person name="Shimada Y."/>
            <person name="Taylor H.L."/>
            <person name="Tomo T."/>
            <person name="Tsuchiya T."/>
            <person name="Wang Z.T."/>
            <person name="Raymond J."/>
            <person name="Mimuro M."/>
            <person name="Blankenship R.E."/>
            <person name="Touchman J.W."/>
        </authorList>
    </citation>
    <scope>NUCLEOTIDE SEQUENCE [LARGE SCALE GENOMIC DNA]</scope>
    <source>
        <strain evidence="2">MBIC 11017</strain>
        <plasmid evidence="2">Plasmid pREB4</plasmid>
    </source>
</reference>
<keyword evidence="1" id="KW-0614">Plasmid</keyword>
<accession>A8ZNS8</accession>
<sequence>MKLTYRGIDYDYRPPVVNYGHSAGVGKYRGLSYRRRELQEPPVPPISADLTYRGVAYHAGESPTDMPQSQRVNQTETVGDDWVSVAEEARWLMMDHHRIIKHRQQSMLGRATSEIHLKVDPSKYWNHIQGKVHPSFRVTYERSHAAMS</sequence>
<keyword evidence="2" id="KW-1185">Reference proteome</keyword>
<geneLocation type="plasmid" evidence="1 2">
    <name>pREB4</name>
</geneLocation>
<protein>
    <recommendedName>
        <fullName evidence="3">DUF4278 domain-containing protein</fullName>
    </recommendedName>
</protein>
<gene>
    <name evidence="1" type="ordered locus">AM1_D0169</name>
</gene>
<organism evidence="1 2">
    <name type="scientific">Acaryochloris marina (strain MBIC 11017)</name>
    <dbReference type="NCBI Taxonomy" id="329726"/>
    <lineage>
        <taxon>Bacteria</taxon>
        <taxon>Bacillati</taxon>
        <taxon>Cyanobacteriota</taxon>
        <taxon>Cyanophyceae</taxon>
        <taxon>Acaryochloridales</taxon>
        <taxon>Acaryochloridaceae</taxon>
        <taxon>Acaryochloris</taxon>
    </lineage>
</organism>
<evidence type="ECO:0000313" key="1">
    <source>
        <dbReference type="EMBL" id="ABW32664.1"/>
    </source>
</evidence>
<evidence type="ECO:0008006" key="3">
    <source>
        <dbReference type="Google" id="ProtNLM"/>
    </source>
</evidence>
<dbReference type="RefSeq" id="WP_010476581.1">
    <property type="nucleotide sequence ID" value="NC_009929.1"/>
</dbReference>
<dbReference type="Pfam" id="PF14105">
    <property type="entry name" value="DUF4278"/>
    <property type="match status" value="1"/>
</dbReference>
<dbReference type="KEGG" id="amr:AM1_D0169"/>
<dbReference type="HOGENOM" id="CLU_151190_0_0_3"/>
<dbReference type="InterPro" id="IPR025458">
    <property type="entry name" value="DUF4278"/>
</dbReference>
<evidence type="ECO:0000313" key="2">
    <source>
        <dbReference type="Proteomes" id="UP000000268"/>
    </source>
</evidence>
<dbReference type="OrthoDB" id="515032at2"/>
<dbReference type="EMBL" id="CP000841">
    <property type="protein sequence ID" value="ABW32664.1"/>
    <property type="molecule type" value="Genomic_DNA"/>
</dbReference>
<name>A8ZNS8_ACAM1</name>
<dbReference type="Proteomes" id="UP000000268">
    <property type="component" value="Plasmid pREB4"/>
</dbReference>